<dbReference type="GO" id="GO:0043190">
    <property type="term" value="C:ATP-binding cassette (ABC) transporter complex"/>
    <property type="evidence" value="ECO:0007669"/>
    <property type="project" value="InterPro"/>
</dbReference>
<dbReference type="GO" id="GO:0042597">
    <property type="term" value="C:periplasmic space"/>
    <property type="evidence" value="ECO:0007669"/>
    <property type="project" value="UniProtKB-ARBA"/>
</dbReference>
<comment type="similarity">
    <text evidence="1">Belongs to the bacterial solute-binding protein 5 family.</text>
</comment>
<dbReference type="PANTHER" id="PTHR30290:SF9">
    <property type="entry name" value="OLIGOPEPTIDE-BINDING PROTEIN APPA"/>
    <property type="match status" value="1"/>
</dbReference>
<accession>A0AAJ5F5T7</accession>
<proteinExistence type="inferred from homology"/>
<evidence type="ECO:0000259" key="4">
    <source>
        <dbReference type="Pfam" id="PF00496"/>
    </source>
</evidence>
<dbReference type="InterPro" id="IPR030678">
    <property type="entry name" value="Peptide/Ni-bd"/>
</dbReference>
<dbReference type="SUPFAM" id="SSF53850">
    <property type="entry name" value="Periplasmic binding protein-like II"/>
    <property type="match status" value="1"/>
</dbReference>
<dbReference type="GO" id="GO:1904680">
    <property type="term" value="F:peptide transmembrane transporter activity"/>
    <property type="evidence" value="ECO:0007669"/>
    <property type="project" value="TreeGrafter"/>
</dbReference>
<dbReference type="PANTHER" id="PTHR30290">
    <property type="entry name" value="PERIPLASMIC BINDING COMPONENT OF ABC TRANSPORTER"/>
    <property type="match status" value="1"/>
</dbReference>
<dbReference type="Gene3D" id="3.10.105.10">
    <property type="entry name" value="Dipeptide-binding Protein, Domain 3"/>
    <property type="match status" value="1"/>
</dbReference>
<feature type="domain" description="Solute-binding protein family 5" evidence="4">
    <location>
        <begin position="85"/>
        <end position="453"/>
    </location>
</feature>
<evidence type="ECO:0000256" key="1">
    <source>
        <dbReference type="ARBA" id="ARBA00005695"/>
    </source>
</evidence>
<protein>
    <submittedName>
        <fullName evidence="5">ABC transporter substrate-binding protein</fullName>
    </submittedName>
</protein>
<keyword evidence="3" id="KW-0732">Signal</keyword>
<dbReference type="AlphaFoldDB" id="A0AAJ5F5T7"/>
<dbReference type="Gene3D" id="3.40.190.10">
    <property type="entry name" value="Periplasmic binding protein-like II"/>
    <property type="match status" value="1"/>
</dbReference>
<comment type="caution">
    <text evidence="5">The sequence shown here is derived from an EMBL/GenBank/DDBJ whole genome shotgun (WGS) entry which is preliminary data.</text>
</comment>
<evidence type="ECO:0000256" key="2">
    <source>
        <dbReference type="ARBA" id="ARBA00022448"/>
    </source>
</evidence>
<reference evidence="5 6" key="1">
    <citation type="submission" date="2019-04" db="EMBL/GenBank/DDBJ databases">
        <title>Deinococcus metalilatus MA1002 mutant No.5.</title>
        <authorList>
            <person name="Park W."/>
            <person name="Park C."/>
        </authorList>
    </citation>
    <scope>NUCLEOTIDE SEQUENCE [LARGE SCALE GENOMIC DNA]</scope>
    <source>
        <strain evidence="5 6">MA1002-m5</strain>
    </source>
</reference>
<dbReference type="GO" id="GO:0015833">
    <property type="term" value="P:peptide transport"/>
    <property type="evidence" value="ECO:0007669"/>
    <property type="project" value="TreeGrafter"/>
</dbReference>
<gene>
    <name evidence="5" type="ORF">FCS05_01320</name>
</gene>
<organism evidence="5 6">
    <name type="scientific">Deinococcus metallilatus</name>
    <dbReference type="NCBI Taxonomy" id="1211322"/>
    <lineage>
        <taxon>Bacteria</taxon>
        <taxon>Thermotogati</taxon>
        <taxon>Deinococcota</taxon>
        <taxon>Deinococci</taxon>
        <taxon>Deinococcales</taxon>
        <taxon>Deinococcaceae</taxon>
        <taxon>Deinococcus</taxon>
    </lineage>
</organism>
<evidence type="ECO:0000256" key="3">
    <source>
        <dbReference type="ARBA" id="ARBA00022729"/>
    </source>
</evidence>
<dbReference type="InterPro" id="IPR000914">
    <property type="entry name" value="SBP_5_dom"/>
</dbReference>
<name>A0AAJ5F5T7_9DEIO</name>
<dbReference type="InterPro" id="IPR039424">
    <property type="entry name" value="SBP_5"/>
</dbReference>
<dbReference type="PIRSF" id="PIRSF002741">
    <property type="entry name" value="MppA"/>
    <property type="match status" value="1"/>
</dbReference>
<keyword evidence="2" id="KW-0813">Transport</keyword>
<dbReference type="Pfam" id="PF00496">
    <property type="entry name" value="SBP_bac_5"/>
    <property type="match status" value="1"/>
</dbReference>
<dbReference type="CDD" id="cd08493">
    <property type="entry name" value="PBP2_DppA_like"/>
    <property type="match status" value="1"/>
</dbReference>
<evidence type="ECO:0000313" key="6">
    <source>
        <dbReference type="Proteomes" id="UP000308000"/>
    </source>
</evidence>
<dbReference type="Proteomes" id="UP000308000">
    <property type="component" value="Unassembled WGS sequence"/>
</dbReference>
<dbReference type="EMBL" id="VBRC01000001">
    <property type="protein sequence ID" value="TLK32129.1"/>
    <property type="molecule type" value="Genomic_DNA"/>
</dbReference>
<dbReference type="Gene3D" id="3.90.76.10">
    <property type="entry name" value="Dipeptide-binding Protein, Domain 1"/>
    <property type="match status" value="1"/>
</dbReference>
<evidence type="ECO:0000313" key="5">
    <source>
        <dbReference type="EMBL" id="TLK32129.1"/>
    </source>
</evidence>
<sequence length="537" mass="59069">MPCQHLPFIPDPHEEADMKHGRLLTSALALTAFGAISAQAQTTLVIGIQSDPTGFDPEAILNNTSGFVMSTVYDSLVKYKRGTVEVEPGLAQSWKISPDGKTYTFTLRKGVTFQDGTPFNAQTFVKSLDRLFKKNDSAYIYNTGPVESYIDFTYGPMDSYQATGPYTVQFKLKKPFAPFLTSLAMVWNGVVSPAAAAKFGKDFRNNPVGTGPFVFKEWVRGDHVTLAANPNYWGGKPKVDRLIFKVIPDPQAAVLALKRGEVQILADVSNQTIPAIRADPNLRLLTQPGLTISGVSLPFNVKPFSDVRVRQALNYAIDKDALNRTLYQGLAKTLTSPLPEAQWGFDPSLKGYPYDPQKAKQLLTAAGYPNGFTAELLAYNTARGYNPAGPQLAIAIQGYLKQIGVNVNVKQMEFGSFLSTVRSGKYGGMALTGWSGDNGDPDNFLYELFASPNIPVGNTSGYKNPKVDALLQQAQFSTDRNQRVKLYQQAQRQIMQDAPWIFVNSTLQVRAARKEVQGLTLNPTQMFLDMQDVSLTK</sequence>